<evidence type="ECO:0000313" key="6">
    <source>
        <dbReference type="Proteomes" id="UP001564626"/>
    </source>
</evidence>
<dbReference type="InterPro" id="IPR020845">
    <property type="entry name" value="AMP-binding_CS"/>
</dbReference>
<gene>
    <name evidence="5" type="ORF">AB8O55_13155</name>
</gene>
<dbReference type="RefSeq" id="WP_369774875.1">
    <property type="nucleotide sequence ID" value="NZ_JBGEHV010000020.1"/>
</dbReference>
<reference evidence="5 6" key="1">
    <citation type="submission" date="2024-08" db="EMBL/GenBank/DDBJ databases">
        <title>Genome mining of Saccharopolyspora cebuensis PGLac3 from Nigerian medicinal plant.</title>
        <authorList>
            <person name="Ezeobiora C.E."/>
            <person name="Igbokwe N.H."/>
            <person name="Amin D.H."/>
            <person name="Mendie U.E."/>
        </authorList>
    </citation>
    <scope>NUCLEOTIDE SEQUENCE [LARGE SCALE GENOMIC DNA]</scope>
    <source>
        <strain evidence="5 6">PGLac3</strain>
    </source>
</reference>
<dbReference type="InterPro" id="IPR042099">
    <property type="entry name" value="ANL_N_sf"/>
</dbReference>
<evidence type="ECO:0000259" key="3">
    <source>
        <dbReference type="Pfam" id="PF00501"/>
    </source>
</evidence>
<dbReference type="PANTHER" id="PTHR43201">
    <property type="entry name" value="ACYL-COA SYNTHETASE"/>
    <property type="match status" value="1"/>
</dbReference>
<evidence type="ECO:0000256" key="2">
    <source>
        <dbReference type="ARBA" id="ARBA00022598"/>
    </source>
</evidence>
<dbReference type="Gene3D" id="3.30.300.30">
    <property type="match status" value="1"/>
</dbReference>
<dbReference type="Pfam" id="PF00501">
    <property type="entry name" value="AMP-binding"/>
    <property type="match status" value="1"/>
</dbReference>
<sequence>MSEEQRQRLVDELTGPGGEFAIVEREIRGIPMRVYGGPLETLRDVVAFSAGYGDRDFLVYGESDRCTFAEHFRRVAGLARCLREEYGLGAGDRVAIAMRNYPEWAPIFWAVQAAGLIAVPLNAWWSAAELRFGIEDCGARLIFADAERTALLDTDVPVVEVRGGGSRRGVRAWDELLASLPGDAALPEVAIGPDDDATILYTSGTTGRPKGAVGTHRNHCTNVLNTVVARRVGAALANGGEFPPPAGPDDPPAGALLTFPIFHIAGLTTLCFATLAGVKVATMYRWDRAEAAELIEREALTTVAGVPTVVRDLVEHGADLSRLEGVNMGGAPIPPDLVRRVGALGPVTSAANGYGLTETTSAVVSNAGQAYQERPDSVGRCAPGADLRVVDPATGADVADGEIGELWFRGPNVVRGYWNNPEATAAAFVDGWFRTGDLGHVQDGWVHVVDRMKDVVIRGGENVYCAEVEAALFEHPDVVDAAVVGVPHRELGEEVVAVVTARSGSGVDAAALRAHVGQRLAAFKVPAHVVFHAGELPRTTTGKVLKRRLREQITDAVARS</sequence>
<comment type="similarity">
    <text evidence="1">Belongs to the ATP-dependent AMP-binding enzyme family.</text>
</comment>
<dbReference type="Pfam" id="PF13193">
    <property type="entry name" value="AMP-binding_C"/>
    <property type="match status" value="1"/>
</dbReference>
<comment type="caution">
    <text evidence="5">The sequence shown here is derived from an EMBL/GenBank/DDBJ whole genome shotgun (WGS) entry which is preliminary data.</text>
</comment>
<dbReference type="SUPFAM" id="SSF56801">
    <property type="entry name" value="Acetyl-CoA synthetase-like"/>
    <property type="match status" value="1"/>
</dbReference>
<feature type="domain" description="AMP-binding enzyme C-terminal" evidence="4">
    <location>
        <begin position="467"/>
        <end position="543"/>
    </location>
</feature>
<dbReference type="InterPro" id="IPR025110">
    <property type="entry name" value="AMP-bd_C"/>
</dbReference>
<name>A0ABV4CJQ6_9PSEU</name>
<keyword evidence="6" id="KW-1185">Reference proteome</keyword>
<dbReference type="PANTHER" id="PTHR43201:SF5">
    <property type="entry name" value="MEDIUM-CHAIN ACYL-COA LIGASE ACSF2, MITOCHONDRIAL"/>
    <property type="match status" value="1"/>
</dbReference>
<dbReference type="EMBL" id="JBGEHV010000020">
    <property type="protein sequence ID" value="MEY8040347.1"/>
    <property type="molecule type" value="Genomic_DNA"/>
</dbReference>
<keyword evidence="2" id="KW-0436">Ligase</keyword>
<dbReference type="Gene3D" id="3.40.50.12780">
    <property type="entry name" value="N-terminal domain of ligase-like"/>
    <property type="match status" value="1"/>
</dbReference>
<accession>A0ABV4CJQ6</accession>
<evidence type="ECO:0000259" key="4">
    <source>
        <dbReference type="Pfam" id="PF13193"/>
    </source>
</evidence>
<organism evidence="5 6">
    <name type="scientific">Saccharopolyspora cebuensis</name>
    <dbReference type="NCBI Taxonomy" id="418759"/>
    <lineage>
        <taxon>Bacteria</taxon>
        <taxon>Bacillati</taxon>
        <taxon>Actinomycetota</taxon>
        <taxon>Actinomycetes</taxon>
        <taxon>Pseudonocardiales</taxon>
        <taxon>Pseudonocardiaceae</taxon>
        <taxon>Saccharopolyspora</taxon>
    </lineage>
</organism>
<proteinExistence type="inferred from homology"/>
<protein>
    <submittedName>
        <fullName evidence="5">Class I adenylate-forming enzyme family protein</fullName>
    </submittedName>
</protein>
<dbReference type="InterPro" id="IPR045851">
    <property type="entry name" value="AMP-bd_C_sf"/>
</dbReference>
<evidence type="ECO:0000256" key="1">
    <source>
        <dbReference type="ARBA" id="ARBA00006432"/>
    </source>
</evidence>
<dbReference type="InterPro" id="IPR000873">
    <property type="entry name" value="AMP-dep_synth/lig_dom"/>
</dbReference>
<dbReference type="Proteomes" id="UP001564626">
    <property type="component" value="Unassembled WGS sequence"/>
</dbReference>
<feature type="domain" description="AMP-dependent synthetase/ligase" evidence="3">
    <location>
        <begin position="50"/>
        <end position="418"/>
    </location>
</feature>
<evidence type="ECO:0000313" key="5">
    <source>
        <dbReference type="EMBL" id="MEY8040347.1"/>
    </source>
</evidence>
<dbReference type="PROSITE" id="PS00455">
    <property type="entry name" value="AMP_BINDING"/>
    <property type="match status" value="1"/>
</dbReference>